<dbReference type="EMBL" id="JAUSUB010000005">
    <property type="protein sequence ID" value="MDQ0269689.1"/>
    <property type="molecule type" value="Genomic_DNA"/>
</dbReference>
<dbReference type="SUPFAM" id="SSF117457">
    <property type="entry name" value="FumA C-terminal domain-like"/>
    <property type="match status" value="1"/>
</dbReference>
<protein>
    <submittedName>
        <fullName evidence="4">Fumarate hydratase subunit beta</fullName>
        <ecNumber evidence="4">4.2.1.2</ecNumber>
    </submittedName>
</protein>
<dbReference type="PANTHER" id="PTHR43351">
    <property type="entry name" value="L(+)-TARTRATE DEHYDRATASE SUBUNIT BETA"/>
    <property type="match status" value="1"/>
</dbReference>
<dbReference type="InterPro" id="IPR004647">
    <property type="entry name" value="Fe-S_hydro-lyase_TtdB-typ_cat"/>
</dbReference>
<dbReference type="Gene3D" id="3.20.130.10">
    <property type="entry name" value="Fe-S hydro-lyase, tartrate dehydratase beta-type, catalytic domain"/>
    <property type="match status" value="1"/>
</dbReference>
<reference evidence="4 5" key="1">
    <citation type="submission" date="2023-07" db="EMBL/GenBank/DDBJ databases">
        <title>Genomic Encyclopedia of Type Strains, Phase IV (KMG-IV): sequencing the most valuable type-strain genomes for metagenomic binning, comparative biology and taxonomic classification.</title>
        <authorList>
            <person name="Goeker M."/>
        </authorList>
    </citation>
    <scope>NUCLEOTIDE SEQUENCE [LARGE SCALE GENOMIC DNA]</scope>
    <source>
        <strain evidence="4 5">DSM 23494</strain>
    </source>
</reference>
<comment type="caution">
    <text evidence="4">The sequence shown here is derived from an EMBL/GenBank/DDBJ whole genome shotgun (WGS) entry which is preliminary data.</text>
</comment>
<keyword evidence="2 4" id="KW-0456">Lyase</keyword>
<dbReference type="Pfam" id="PF05683">
    <property type="entry name" value="Fumerase_C"/>
    <property type="match status" value="1"/>
</dbReference>
<keyword evidence="5" id="KW-1185">Reference proteome</keyword>
<dbReference type="Proteomes" id="UP001238088">
    <property type="component" value="Unassembled WGS sequence"/>
</dbReference>
<evidence type="ECO:0000313" key="4">
    <source>
        <dbReference type="EMBL" id="MDQ0269689.1"/>
    </source>
</evidence>
<accession>A0ABU0AFP6</accession>
<organism evidence="4 5">
    <name type="scientific">Cytobacillus purgationiresistens</name>
    <dbReference type="NCBI Taxonomy" id="863449"/>
    <lineage>
        <taxon>Bacteria</taxon>
        <taxon>Bacillati</taxon>
        <taxon>Bacillota</taxon>
        <taxon>Bacilli</taxon>
        <taxon>Bacillales</taxon>
        <taxon>Bacillaceae</taxon>
        <taxon>Cytobacillus</taxon>
    </lineage>
</organism>
<dbReference type="InterPro" id="IPR036660">
    <property type="entry name" value="Fe-S_hydroAse_TtdB_cat_sf"/>
</dbReference>
<proteinExistence type="inferred from homology"/>
<dbReference type="GO" id="GO:0004333">
    <property type="term" value="F:fumarate hydratase activity"/>
    <property type="evidence" value="ECO:0007669"/>
    <property type="project" value="UniProtKB-EC"/>
</dbReference>
<dbReference type="EC" id="4.2.1.2" evidence="4"/>
<name>A0ABU0AFP6_9BACI</name>
<dbReference type="NCBIfam" id="TIGR00723">
    <property type="entry name" value="ttdB_fumA_fumB"/>
    <property type="match status" value="1"/>
</dbReference>
<sequence>MLISGTIFTARDAAHKRMFEAVEKGEDLPFDIKDQFIYYVGPTPAMPWMVIGSAGPTTSSRMDKYTPTLLDMGLKGMIGKGYRSEEVVASIVKNKAVYLAAIGGTGALISRTIKEMEVVAYKELGPEAIYKLTVEDFPATVIIDSQGSDWYSIGKTIFNDTKNKEKTQS</sequence>
<dbReference type="NCBIfam" id="NF005310">
    <property type="entry name" value="PRK06842.1"/>
    <property type="match status" value="1"/>
</dbReference>
<evidence type="ECO:0000313" key="5">
    <source>
        <dbReference type="Proteomes" id="UP001238088"/>
    </source>
</evidence>
<evidence type="ECO:0000259" key="3">
    <source>
        <dbReference type="Pfam" id="PF05683"/>
    </source>
</evidence>
<evidence type="ECO:0000256" key="1">
    <source>
        <dbReference type="ARBA" id="ARBA00008876"/>
    </source>
</evidence>
<comment type="similarity">
    <text evidence="1">Belongs to the class-I fumarase family.</text>
</comment>
<evidence type="ECO:0000256" key="2">
    <source>
        <dbReference type="ARBA" id="ARBA00023239"/>
    </source>
</evidence>
<gene>
    <name evidence="4" type="ORF">J2S17_001561</name>
</gene>
<dbReference type="PANTHER" id="PTHR43351:SF2">
    <property type="entry name" value="L(+)-TARTRATE DEHYDRATASE SUBUNIT BETA-RELATED"/>
    <property type="match status" value="1"/>
</dbReference>
<feature type="domain" description="Fe-S hydro-lyase tartrate dehydratase beta-type catalytic" evidence="3">
    <location>
        <begin position="2"/>
        <end position="152"/>
    </location>
</feature>